<name>A0A918FEF7_9DEIO</name>
<reference evidence="2" key="2">
    <citation type="submission" date="2020-09" db="EMBL/GenBank/DDBJ databases">
        <authorList>
            <person name="Sun Q."/>
            <person name="Ohkuma M."/>
        </authorList>
    </citation>
    <scope>NUCLEOTIDE SEQUENCE</scope>
    <source>
        <strain evidence="2">JCM 31311</strain>
    </source>
</reference>
<dbReference type="RefSeq" id="WP_189092691.1">
    <property type="nucleotide sequence ID" value="NZ_BMQL01000043.1"/>
</dbReference>
<evidence type="ECO:0000256" key="1">
    <source>
        <dbReference type="SAM" id="MobiDB-lite"/>
    </source>
</evidence>
<evidence type="ECO:0000313" key="2">
    <source>
        <dbReference type="EMBL" id="GGR28220.1"/>
    </source>
</evidence>
<proteinExistence type="predicted"/>
<dbReference type="EMBL" id="BMQL01000043">
    <property type="protein sequence ID" value="GGR28220.1"/>
    <property type="molecule type" value="Genomic_DNA"/>
</dbReference>
<dbReference type="AlphaFoldDB" id="A0A918FEF7"/>
<organism evidence="2 3">
    <name type="scientific">Deinococcus ruber</name>
    <dbReference type="NCBI Taxonomy" id="1848197"/>
    <lineage>
        <taxon>Bacteria</taxon>
        <taxon>Thermotogati</taxon>
        <taxon>Deinococcota</taxon>
        <taxon>Deinococci</taxon>
        <taxon>Deinococcales</taxon>
        <taxon>Deinococcaceae</taxon>
        <taxon>Deinococcus</taxon>
    </lineage>
</organism>
<protein>
    <submittedName>
        <fullName evidence="2">Uncharacterized protein</fullName>
    </submittedName>
</protein>
<evidence type="ECO:0000313" key="3">
    <source>
        <dbReference type="Proteomes" id="UP000603865"/>
    </source>
</evidence>
<sequence>MTERVTPTSLHFPDSPSGGSVSDSSLLAQVGYVPAMSVVGLSILPLVRIEEKESTTTRFLFQEQTQRELTDSFSDRQLFRRSVELARAAAAQAMHQHAAREGLDGLLNVKFSAHPHIEGFRTPGVEFRATGQGMRRIRAAEDGSAPQTRPRGREVALPFSATFGAADLVLLSNRGFWPLQALISSVTAPYLRTVPGEQGSGAWWTAAELSALTLSTTSLRNRAVGQLQRMARELEACGLLDLQLTIGGERWLAPSHEHVATATAVRRTVPTPRPGPALLMLGLGEERAT</sequence>
<gene>
    <name evidence="2" type="ORF">GCM10008957_44310</name>
</gene>
<reference evidence="2" key="1">
    <citation type="journal article" date="2014" name="Int. J. Syst. Evol. Microbiol.">
        <title>Complete genome sequence of Corynebacterium casei LMG S-19264T (=DSM 44701T), isolated from a smear-ripened cheese.</title>
        <authorList>
            <consortium name="US DOE Joint Genome Institute (JGI-PGF)"/>
            <person name="Walter F."/>
            <person name="Albersmeier A."/>
            <person name="Kalinowski J."/>
            <person name="Ruckert C."/>
        </authorList>
    </citation>
    <scope>NUCLEOTIDE SEQUENCE</scope>
    <source>
        <strain evidence="2">JCM 31311</strain>
    </source>
</reference>
<dbReference type="Proteomes" id="UP000603865">
    <property type="component" value="Unassembled WGS sequence"/>
</dbReference>
<keyword evidence="3" id="KW-1185">Reference proteome</keyword>
<accession>A0A918FEF7</accession>
<comment type="caution">
    <text evidence="2">The sequence shown here is derived from an EMBL/GenBank/DDBJ whole genome shotgun (WGS) entry which is preliminary data.</text>
</comment>
<feature type="region of interest" description="Disordered" evidence="1">
    <location>
        <begin position="1"/>
        <end position="21"/>
    </location>
</feature>